<dbReference type="GO" id="GO:0016887">
    <property type="term" value="F:ATP hydrolysis activity"/>
    <property type="evidence" value="ECO:0007669"/>
    <property type="project" value="InterPro"/>
</dbReference>
<dbReference type="PANTHER" id="PTHR35894:SF1">
    <property type="entry name" value="PHOSPHORIBULOKINASE _ URIDINE KINASE FAMILY"/>
    <property type="match status" value="1"/>
</dbReference>
<keyword evidence="3" id="KW-1185">Reference proteome</keyword>
<dbReference type="Pfam" id="PF13401">
    <property type="entry name" value="AAA_22"/>
    <property type="match status" value="1"/>
</dbReference>
<dbReference type="InterPro" id="IPR027417">
    <property type="entry name" value="P-loop_NTPase"/>
</dbReference>
<dbReference type="OrthoDB" id="7828921at2"/>
<dbReference type="PANTHER" id="PTHR35894">
    <property type="entry name" value="GENERAL SECRETION PATHWAY PROTEIN A-RELATED"/>
    <property type="match status" value="1"/>
</dbReference>
<dbReference type="InterPro" id="IPR049945">
    <property type="entry name" value="AAA_22"/>
</dbReference>
<dbReference type="Gene3D" id="3.40.50.300">
    <property type="entry name" value="P-loop containing nucleotide triphosphate hydrolases"/>
    <property type="match status" value="1"/>
</dbReference>
<protein>
    <submittedName>
        <fullName evidence="2">Type II secretion system protein A</fullName>
    </submittedName>
</protein>
<feature type="domain" description="AAA+ ATPase" evidence="1">
    <location>
        <begin position="46"/>
        <end position="215"/>
    </location>
</feature>
<proteinExistence type="predicted"/>
<reference evidence="3" key="1">
    <citation type="submission" date="2017-08" db="EMBL/GenBank/DDBJ databases">
        <authorList>
            <person name="Varghese N."/>
            <person name="Submissions S."/>
        </authorList>
    </citation>
    <scope>NUCLEOTIDE SEQUENCE [LARGE SCALE GENOMIC DNA]</scope>
    <source>
        <strain evidence="3">JA234</strain>
    </source>
</reference>
<dbReference type="InterPro" id="IPR052026">
    <property type="entry name" value="ExeA_AAA_ATPase_DNA-bind"/>
</dbReference>
<dbReference type="RefSeq" id="WP_097031627.1">
    <property type="nucleotide sequence ID" value="NZ_OAOQ01000021.1"/>
</dbReference>
<gene>
    <name evidence="2" type="ORF">SAMN05878503_12122</name>
</gene>
<organism evidence="2 3">
    <name type="scientific">Cereibacter ovatus</name>
    <dbReference type="NCBI Taxonomy" id="439529"/>
    <lineage>
        <taxon>Bacteria</taxon>
        <taxon>Pseudomonadati</taxon>
        <taxon>Pseudomonadota</taxon>
        <taxon>Alphaproteobacteria</taxon>
        <taxon>Rhodobacterales</taxon>
        <taxon>Paracoccaceae</taxon>
        <taxon>Cereibacter</taxon>
    </lineage>
</organism>
<dbReference type="AlphaFoldDB" id="A0A285D3C7"/>
<dbReference type="InterPro" id="IPR003593">
    <property type="entry name" value="AAA+_ATPase"/>
</dbReference>
<accession>A0A285D3C7</accession>
<dbReference type="Proteomes" id="UP000219467">
    <property type="component" value="Unassembled WGS sequence"/>
</dbReference>
<evidence type="ECO:0000313" key="2">
    <source>
        <dbReference type="EMBL" id="SNX74282.1"/>
    </source>
</evidence>
<evidence type="ECO:0000259" key="1">
    <source>
        <dbReference type="SMART" id="SM00382"/>
    </source>
</evidence>
<evidence type="ECO:0000313" key="3">
    <source>
        <dbReference type="Proteomes" id="UP000219467"/>
    </source>
</evidence>
<sequence length="301" mass="33872">MAIDLYMNFFGFRERPFTLLPDPDFLYWSGAHRKAYTILEYGIATRAPLTVVTGEIGVGKTTLLQYLLSSVDPDIRIGLISNAQGERGDLLRWVLYALDIRADPDADYVSMFQQFQDFVITEYAQGRYVVLVIDEAQNLSIQTLEELRMLTNINANKDELLQLILVGQPELRRMIQDPRLEQFAQRIAAAYHLERLDETATRAYIRHRLQHVDGSGEEFTEAAIAAVHAETRGTPRLINKLCDLALVYAASAEERRVDLPIIREILSDGVFVGPFTQGALNPGGVMLLCDPVPSEKNEAAE</sequence>
<dbReference type="EMBL" id="OAOQ01000021">
    <property type="protein sequence ID" value="SNX74282.1"/>
    <property type="molecule type" value="Genomic_DNA"/>
</dbReference>
<dbReference type="SUPFAM" id="SSF52540">
    <property type="entry name" value="P-loop containing nucleoside triphosphate hydrolases"/>
    <property type="match status" value="1"/>
</dbReference>
<name>A0A285D3C7_9RHOB</name>
<dbReference type="SMART" id="SM00382">
    <property type="entry name" value="AAA"/>
    <property type="match status" value="1"/>
</dbReference>